<feature type="domain" description="GGDEF" evidence="5">
    <location>
        <begin position="416"/>
        <end position="550"/>
    </location>
</feature>
<dbReference type="Pfam" id="PF13426">
    <property type="entry name" value="PAS_9"/>
    <property type="match status" value="1"/>
</dbReference>
<dbReference type="SMART" id="SM00091">
    <property type="entry name" value="PAS"/>
    <property type="match status" value="2"/>
</dbReference>
<proteinExistence type="predicted"/>
<dbReference type="RefSeq" id="WP_192016566.1">
    <property type="nucleotide sequence ID" value="NZ_JACYTP010000009.1"/>
</dbReference>
<dbReference type="InterPro" id="IPR001610">
    <property type="entry name" value="PAC"/>
</dbReference>
<dbReference type="InterPro" id="IPR029787">
    <property type="entry name" value="Nucleotide_cyclase"/>
</dbReference>
<evidence type="ECO:0000259" key="2">
    <source>
        <dbReference type="PROSITE" id="PS50112"/>
    </source>
</evidence>
<dbReference type="InterPro" id="IPR035965">
    <property type="entry name" value="PAS-like_dom_sf"/>
</dbReference>
<protein>
    <submittedName>
        <fullName evidence="6">EAL domain-containing protein</fullName>
    </submittedName>
</protein>
<dbReference type="SUPFAM" id="SSF55785">
    <property type="entry name" value="PYP-like sensor domain (PAS domain)"/>
    <property type="match status" value="2"/>
</dbReference>
<organism evidence="6 7">
    <name type="scientific">Photobacterium arenosum</name>
    <dbReference type="NCBI Taxonomy" id="2774143"/>
    <lineage>
        <taxon>Bacteria</taxon>
        <taxon>Pseudomonadati</taxon>
        <taxon>Pseudomonadota</taxon>
        <taxon>Gammaproteobacteria</taxon>
        <taxon>Vibrionales</taxon>
        <taxon>Vibrionaceae</taxon>
        <taxon>Photobacterium</taxon>
    </lineage>
</organism>
<dbReference type="SMART" id="SM00267">
    <property type="entry name" value="GGDEF"/>
    <property type="match status" value="1"/>
</dbReference>
<name>A0ABR9BQY2_9GAMM</name>
<gene>
    <name evidence="6" type="ORF">IFO68_14505</name>
</gene>
<evidence type="ECO:0000259" key="4">
    <source>
        <dbReference type="PROSITE" id="PS50883"/>
    </source>
</evidence>
<feature type="domain" description="PAS" evidence="2">
    <location>
        <begin position="260"/>
        <end position="341"/>
    </location>
</feature>
<dbReference type="Pfam" id="PF00989">
    <property type="entry name" value="PAS"/>
    <property type="match status" value="1"/>
</dbReference>
<feature type="domain" description="PAC" evidence="3">
    <location>
        <begin position="332"/>
        <end position="386"/>
    </location>
</feature>
<dbReference type="CDD" id="cd01948">
    <property type="entry name" value="EAL"/>
    <property type="match status" value="1"/>
</dbReference>
<dbReference type="InterPro" id="IPR052155">
    <property type="entry name" value="Biofilm_reg_signaling"/>
</dbReference>
<dbReference type="EMBL" id="JACYTP010000009">
    <property type="protein sequence ID" value="MBD8513891.1"/>
    <property type="molecule type" value="Genomic_DNA"/>
</dbReference>
<dbReference type="PANTHER" id="PTHR44757">
    <property type="entry name" value="DIGUANYLATE CYCLASE DGCP"/>
    <property type="match status" value="1"/>
</dbReference>
<reference evidence="6 7" key="1">
    <citation type="submission" date="2020-09" db="EMBL/GenBank/DDBJ databases">
        <title>Photobacterium sp. CAU 1568 isolated from sand of Sido Beach.</title>
        <authorList>
            <person name="Kim W."/>
        </authorList>
    </citation>
    <scope>NUCLEOTIDE SEQUENCE [LARGE SCALE GENOMIC DNA]</scope>
    <source>
        <strain evidence="6 7">CAU 1568</strain>
    </source>
</reference>
<dbReference type="InterPro" id="IPR000014">
    <property type="entry name" value="PAS"/>
</dbReference>
<keyword evidence="1" id="KW-0812">Transmembrane</keyword>
<evidence type="ECO:0000313" key="7">
    <source>
        <dbReference type="Proteomes" id="UP000649768"/>
    </source>
</evidence>
<dbReference type="Proteomes" id="UP000649768">
    <property type="component" value="Unassembled WGS sequence"/>
</dbReference>
<accession>A0ABR9BQY2</accession>
<dbReference type="PROSITE" id="PS50883">
    <property type="entry name" value="EAL"/>
    <property type="match status" value="1"/>
</dbReference>
<dbReference type="PANTHER" id="PTHR44757:SF2">
    <property type="entry name" value="BIOFILM ARCHITECTURE MAINTENANCE PROTEIN MBAA"/>
    <property type="match status" value="1"/>
</dbReference>
<dbReference type="InterPro" id="IPR035919">
    <property type="entry name" value="EAL_sf"/>
</dbReference>
<dbReference type="Gene3D" id="3.30.70.270">
    <property type="match status" value="1"/>
</dbReference>
<dbReference type="Pfam" id="PF00563">
    <property type="entry name" value="EAL"/>
    <property type="match status" value="1"/>
</dbReference>
<dbReference type="PROSITE" id="PS50112">
    <property type="entry name" value="PAS"/>
    <property type="match status" value="1"/>
</dbReference>
<evidence type="ECO:0000259" key="5">
    <source>
        <dbReference type="PROSITE" id="PS50887"/>
    </source>
</evidence>
<dbReference type="InterPro" id="IPR043128">
    <property type="entry name" value="Rev_trsase/Diguanyl_cyclase"/>
</dbReference>
<sequence length="821" mass="93239">MKRNVIHSKMLLFFLLLFIFLLCLFFLNGSPSANPERRGHPITHASSRLDNHTLLSDGYQFLAEEWENASTLHSILNQLSVNQFIFNNLYSREKLEKFTLFSLISFGFLLGCLVLAWHLHKMLRHEKRLKGELHDMVKKFSHVLKHAPDGMVLLKQDNTVLNINQSACQILNTSEQQASHQEITALVNDPEASNKLAGLLSQVHGKMNQGDNQPVSQQITINTTSVQHLEIIASETAYNDGNEILLNIRDVTVWVDREEKLKSLSRALEQSDDSIIITNEKGIIEYVNHSFEKYNELDANELIGSDAAHLILTALQNPAELAKLQQQLVKGQTINRIISHRKKDNSLVYMEKRISPIRNNLGKISHYITTGKDITDRVLFESKLKQLAHFDILTQLPNRLMLQQQIDHLLQQSPCPVIGLLTLNLDRFKQINDSLGHDTGDQVLLAVSERLQTILRENDMLARLGSDEFAILVASDNRLPALEHLAERILRHLSEPMTLGSKEVVVGASIGITYSDSIHSTSETLLRQADIALYKAKDNKQQQQYRVYNRQMGANSVKRLEMEAQLRQSCGTDRYQYYYQGRFDSRTRQLCGAEALLRWVDDDNRIQSPTEFIPILETTGLIIEVGEHLIQQACKQLRQWQLQGHWLHFALNISARQLLNSDIVSTVSKAIQNSQCDPSFLELEITESVVMSDVKLALNKLRQINALGVRIAIDDFGTGYSSLAYLSRFPIQILKVDREFVRDLPLNKESVTITNAIVELAHNLNISVVAEGVETKGQADFLASIGVEEFQGFLYCKPLPLSDFETRFLLPVQNTKEHSTY</sequence>
<dbReference type="Pfam" id="PF00990">
    <property type="entry name" value="GGDEF"/>
    <property type="match status" value="1"/>
</dbReference>
<dbReference type="Gene3D" id="3.30.450.20">
    <property type="entry name" value="PAS domain"/>
    <property type="match status" value="2"/>
</dbReference>
<feature type="domain" description="EAL" evidence="4">
    <location>
        <begin position="559"/>
        <end position="812"/>
    </location>
</feature>
<dbReference type="CDD" id="cd00130">
    <property type="entry name" value="PAS"/>
    <property type="match status" value="2"/>
</dbReference>
<dbReference type="PROSITE" id="PS50113">
    <property type="entry name" value="PAC"/>
    <property type="match status" value="1"/>
</dbReference>
<feature type="transmembrane region" description="Helical" evidence="1">
    <location>
        <begin position="98"/>
        <end position="119"/>
    </location>
</feature>
<keyword evidence="7" id="KW-1185">Reference proteome</keyword>
<dbReference type="InterPro" id="IPR001633">
    <property type="entry name" value="EAL_dom"/>
</dbReference>
<dbReference type="PROSITE" id="PS50887">
    <property type="entry name" value="GGDEF"/>
    <property type="match status" value="1"/>
</dbReference>
<keyword evidence="1" id="KW-1133">Transmembrane helix</keyword>
<dbReference type="NCBIfam" id="TIGR00229">
    <property type="entry name" value="sensory_box"/>
    <property type="match status" value="2"/>
</dbReference>
<dbReference type="CDD" id="cd01949">
    <property type="entry name" value="GGDEF"/>
    <property type="match status" value="1"/>
</dbReference>
<comment type="caution">
    <text evidence="6">The sequence shown here is derived from an EMBL/GenBank/DDBJ whole genome shotgun (WGS) entry which is preliminary data.</text>
</comment>
<dbReference type="SUPFAM" id="SSF55073">
    <property type="entry name" value="Nucleotide cyclase"/>
    <property type="match status" value="1"/>
</dbReference>
<dbReference type="InterPro" id="IPR013767">
    <property type="entry name" value="PAS_fold"/>
</dbReference>
<dbReference type="InterPro" id="IPR000700">
    <property type="entry name" value="PAS-assoc_C"/>
</dbReference>
<evidence type="ECO:0000313" key="6">
    <source>
        <dbReference type="EMBL" id="MBD8513891.1"/>
    </source>
</evidence>
<dbReference type="SUPFAM" id="SSF141868">
    <property type="entry name" value="EAL domain-like"/>
    <property type="match status" value="1"/>
</dbReference>
<evidence type="ECO:0000259" key="3">
    <source>
        <dbReference type="PROSITE" id="PS50113"/>
    </source>
</evidence>
<dbReference type="InterPro" id="IPR000160">
    <property type="entry name" value="GGDEF_dom"/>
</dbReference>
<dbReference type="SMART" id="SM00052">
    <property type="entry name" value="EAL"/>
    <property type="match status" value="1"/>
</dbReference>
<dbReference type="Gene3D" id="3.20.20.450">
    <property type="entry name" value="EAL domain"/>
    <property type="match status" value="1"/>
</dbReference>
<evidence type="ECO:0000256" key="1">
    <source>
        <dbReference type="SAM" id="Phobius"/>
    </source>
</evidence>
<dbReference type="NCBIfam" id="TIGR00254">
    <property type="entry name" value="GGDEF"/>
    <property type="match status" value="1"/>
</dbReference>
<keyword evidence="1" id="KW-0472">Membrane</keyword>
<dbReference type="SMART" id="SM00086">
    <property type="entry name" value="PAC"/>
    <property type="match status" value="1"/>
</dbReference>